<reference evidence="1 2" key="1">
    <citation type="submission" date="2019-02" db="EMBL/GenBank/DDBJ databases">
        <title>WGS of Pseudoxanthomonas species novum from clinical isolates.</title>
        <authorList>
            <person name="Bernier A.-M."/>
            <person name="Bernard K."/>
            <person name="Vachon A."/>
        </authorList>
    </citation>
    <scope>NUCLEOTIDE SEQUENCE [LARGE SCALE GENOMIC DNA]</scope>
    <source>
        <strain evidence="1 2">NML171200</strain>
    </source>
</reference>
<dbReference type="EMBL" id="SHMC01000001">
    <property type="protein sequence ID" value="TAA28313.1"/>
    <property type="molecule type" value="Genomic_DNA"/>
</dbReference>
<accession>A0A4Q8LGZ7</accession>
<gene>
    <name evidence="1" type="ORF">EA660_01630</name>
</gene>
<comment type="caution">
    <text evidence="1">The sequence shown here is derived from an EMBL/GenBank/DDBJ whole genome shotgun (WGS) entry which is preliminary data.</text>
</comment>
<dbReference type="InterPro" id="IPR021732">
    <property type="entry name" value="DUF3301"/>
</dbReference>
<dbReference type="RefSeq" id="WP_130549885.1">
    <property type="nucleotide sequence ID" value="NZ_SHMC01000001.1"/>
</dbReference>
<sequence>MTPILILILGAAVFFWWNASRAAVERATEVGRNACEAAGVLWLDQSVQATGVRLRRGEDGRLGLERGFRFEYSRDGIERHTGRMVLHGQRLVSFVGPTRADNTAQFPTLH</sequence>
<dbReference type="Pfam" id="PF11743">
    <property type="entry name" value="DUF3301"/>
    <property type="match status" value="1"/>
</dbReference>
<proteinExistence type="predicted"/>
<name>A0A4Q8LGZ7_9GAMM</name>
<evidence type="ECO:0000313" key="2">
    <source>
        <dbReference type="Proteomes" id="UP000292627"/>
    </source>
</evidence>
<dbReference type="AlphaFoldDB" id="A0A4Q8LGZ7"/>
<dbReference type="Proteomes" id="UP000292627">
    <property type="component" value="Unassembled WGS sequence"/>
</dbReference>
<evidence type="ECO:0000313" key="1">
    <source>
        <dbReference type="EMBL" id="TAA28313.1"/>
    </source>
</evidence>
<protein>
    <submittedName>
        <fullName evidence="1">DUF3301 domain-containing protein</fullName>
    </submittedName>
</protein>
<organism evidence="1 2">
    <name type="scientific">Pseudoxanthomonas winnipegensis</name>
    <dbReference type="NCBI Taxonomy" id="2480810"/>
    <lineage>
        <taxon>Bacteria</taxon>
        <taxon>Pseudomonadati</taxon>
        <taxon>Pseudomonadota</taxon>
        <taxon>Gammaproteobacteria</taxon>
        <taxon>Lysobacterales</taxon>
        <taxon>Lysobacteraceae</taxon>
        <taxon>Pseudoxanthomonas</taxon>
    </lineage>
</organism>
<dbReference type="OrthoDB" id="5959530at2"/>